<dbReference type="InterPro" id="IPR049521">
    <property type="entry name" value="CIROZ_b"/>
</dbReference>
<evidence type="ECO:0000259" key="2">
    <source>
        <dbReference type="Pfam" id="PF15094"/>
    </source>
</evidence>
<evidence type="ECO:0000256" key="1">
    <source>
        <dbReference type="SAM" id="SignalP"/>
    </source>
</evidence>
<feature type="chain" id="PRO_5031186120" description="CIROZ beta domain-containing protein" evidence="1">
    <location>
        <begin position="24"/>
        <end position="432"/>
    </location>
</feature>
<keyword evidence="1" id="KW-0732">Signal</keyword>
<dbReference type="InterPro" id="IPR027956">
    <property type="entry name" value="CIROZ"/>
</dbReference>
<feature type="signal peptide" evidence="1">
    <location>
        <begin position="1"/>
        <end position="23"/>
    </location>
</feature>
<dbReference type="PANTHER" id="PTHR38653:SF1">
    <property type="entry name" value="GENE 572-RELATED"/>
    <property type="match status" value="1"/>
</dbReference>
<evidence type="ECO:0000313" key="3">
    <source>
        <dbReference type="Ensembl" id="ENSXETP00000107205"/>
    </source>
</evidence>
<dbReference type="AlphaFoldDB" id="A0A803JH24"/>
<accession>A0A803JH24</accession>
<dbReference type="GeneTree" id="ENSGT00390000003592"/>
<reference evidence="3" key="1">
    <citation type="journal article" date="2010" name="Science">
        <title>The genome of the Western clawed frog Xenopus tropicalis.</title>
        <authorList>
            <person name="Hellsten U."/>
            <person name="Harland R.M."/>
            <person name="Gilchrist M.J."/>
            <person name="Hendrix D."/>
            <person name="Jurka J."/>
            <person name="Kapitonov V."/>
            <person name="Ovcharenko I."/>
            <person name="Putnam N.H."/>
            <person name="Shu S."/>
            <person name="Taher L."/>
            <person name="Blitz I.L."/>
            <person name="Blumberg B."/>
            <person name="Dichmann D.S."/>
            <person name="Dubchak I."/>
            <person name="Amaya E."/>
            <person name="Detter J.C."/>
            <person name="Fletcher R."/>
            <person name="Gerhard D.S."/>
            <person name="Goodstein D."/>
            <person name="Graves T."/>
            <person name="Grigoriev I.V."/>
            <person name="Grimwood J."/>
            <person name="Kawashima T."/>
            <person name="Lindquist E."/>
            <person name="Lucas S.M."/>
            <person name="Mead P.E."/>
            <person name="Mitros T."/>
            <person name="Ogino H."/>
            <person name="Ohta Y."/>
            <person name="Poliakov A.V."/>
            <person name="Pollet N."/>
            <person name="Robert J."/>
            <person name="Salamov A."/>
            <person name="Sater A.K."/>
            <person name="Schmutz J."/>
            <person name="Terry A."/>
            <person name="Vize P.D."/>
            <person name="Warren W.C."/>
            <person name="Wells D."/>
            <person name="Wills A."/>
            <person name="Wilson R.K."/>
            <person name="Zimmerman L.B."/>
            <person name="Zorn A.M."/>
            <person name="Grainger R."/>
            <person name="Grammer T."/>
            <person name="Khokha M.K."/>
            <person name="Richardson P.M."/>
            <person name="Rokhsar D.S."/>
        </authorList>
    </citation>
    <scope>NUCLEOTIDE SEQUENCE [LARGE SCALE GENOMIC DNA]</scope>
    <source>
        <strain evidence="3">Nigerian</strain>
    </source>
</reference>
<sequence length="432" mass="48815">MKNQHNTFWVLCLLFVMFDETFSAFPFGNGRIQFDPIRENSSDNIECFLDYMELWVPRKQINGLVLWLSQIMRFPVSLSSLDRSNQQLSRCKYFLDADADGNFLFRVHYTGCYVQTQVSRPIPLGNSNDQADWFFSLRGELVVSIEDASLIGVEVDVSNSSVTVSGLRGQLLDGIKILDRQIDNLHLWLAHGFYAYSLEASCPSVSQHPGEEVILHIPKQRVGLVKRGSYSADILTLKNLIVGQSANVTVTVTENKQFVVINIPSHEVLQRQDCYTTIGNNPGVQFFYCIDLVLEFTEMAYPINWTLENYYECSVRVPQMIQPKPTTAETFHKIKLELHTTPRSETRTALVITPTQDNTLASTSVTLAAKLRESVHSAIVQESSKTEMSASGYDAELDHVASGEYFNRIEGSGYYAETNISAALRLRKCHHL</sequence>
<proteinExistence type="predicted"/>
<name>A0A803JH24_XENTR</name>
<feature type="domain" description="CIROZ beta" evidence="2">
    <location>
        <begin position="206"/>
        <end position="313"/>
    </location>
</feature>
<reference evidence="3" key="2">
    <citation type="submission" date="2021-03" db="UniProtKB">
        <authorList>
            <consortium name="Ensembl"/>
        </authorList>
    </citation>
    <scope>IDENTIFICATION</scope>
</reference>
<dbReference type="Ensembl" id="ENSXETT00000118456">
    <property type="protein sequence ID" value="ENSXETP00000107205"/>
    <property type="gene ID" value="ENSXETG00000048809"/>
</dbReference>
<organism evidence="3">
    <name type="scientific">Xenopus tropicalis</name>
    <name type="common">Western clawed frog</name>
    <name type="synonym">Silurana tropicalis</name>
    <dbReference type="NCBI Taxonomy" id="8364"/>
    <lineage>
        <taxon>Eukaryota</taxon>
        <taxon>Metazoa</taxon>
        <taxon>Chordata</taxon>
        <taxon>Craniata</taxon>
        <taxon>Vertebrata</taxon>
        <taxon>Euteleostomi</taxon>
        <taxon>Amphibia</taxon>
        <taxon>Batrachia</taxon>
        <taxon>Anura</taxon>
        <taxon>Pipoidea</taxon>
        <taxon>Pipidae</taxon>
        <taxon>Xenopodinae</taxon>
        <taxon>Xenopus</taxon>
        <taxon>Silurana</taxon>
    </lineage>
</organism>
<protein>
    <recommendedName>
        <fullName evidence="2">CIROZ beta domain-containing protein</fullName>
    </recommendedName>
</protein>
<dbReference type="PANTHER" id="PTHR38653">
    <property type="entry name" value="GENE 572-RELATED"/>
    <property type="match status" value="1"/>
</dbReference>
<dbReference type="Pfam" id="PF15094">
    <property type="entry name" value="DUF4556"/>
    <property type="match status" value="1"/>
</dbReference>